<dbReference type="InterPro" id="IPR027417">
    <property type="entry name" value="P-loop_NTPase"/>
</dbReference>
<dbReference type="GO" id="GO:0016887">
    <property type="term" value="F:ATP hydrolysis activity"/>
    <property type="evidence" value="ECO:0007669"/>
    <property type="project" value="TreeGrafter"/>
</dbReference>
<dbReference type="PANTHER" id="PTHR43384">
    <property type="entry name" value="SEPTUM SITE-DETERMINING PROTEIN MIND HOMOLOG, CHLOROPLASTIC-RELATED"/>
    <property type="match status" value="1"/>
</dbReference>
<dbReference type="RefSeq" id="WP_307904957.1">
    <property type="nucleotide sequence ID" value="NZ_AP027059.1"/>
</dbReference>
<dbReference type="GO" id="GO:0005829">
    <property type="term" value="C:cytosol"/>
    <property type="evidence" value="ECO:0007669"/>
    <property type="project" value="TreeGrafter"/>
</dbReference>
<feature type="domain" description="AAA" evidence="3">
    <location>
        <begin position="4"/>
        <end position="168"/>
    </location>
</feature>
<reference evidence="4 5" key="1">
    <citation type="submission" date="2022-11" db="EMBL/GenBank/DDBJ databases">
        <title>Haliovirga abyssi gen. nov., sp. nov., a mesophilic fermentative bacterium isolated from the Iheya North hydrothermal field and the proposal of Haliovirgaceae fam. nov.</title>
        <authorList>
            <person name="Miyazaki U."/>
            <person name="Tame A."/>
            <person name="Miyazaki J."/>
            <person name="Takai K."/>
            <person name="Sawayama S."/>
            <person name="Kitajima M."/>
            <person name="Okamoto A."/>
            <person name="Nakagawa S."/>
        </authorList>
    </citation>
    <scope>NUCLEOTIDE SEQUENCE [LARGE SCALE GENOMIC DNA]</scope>
    <source>
        <strain evidence="4 5">IC12</strain>
    </source>
</reference>
<organism evidence="4 5">
    <name type="scientific">Haliovirga abyssi</name>
    <dbReference type="NCBI Taxonomy" id="2996794"/>
    <lineage>
        <taxon>Bacteria</taxon>
        <taxon>Fusobacteriati</taxon>
        <taxon>Fusobacteriota</taxon>
        <taxon>Fusobacteriia</taxon>
        <taxon>Fusobacteriales</taxon>
        <taxon>Haliovirgaceae</taxon>
        <taxon>Haliovirga</taxon>
    </lineage>
</organism>
<keyword evidence="2" id="KW-0067">ATP-binding</keyword>
<accession>A0AAU9D9N5</accession>
<evidence type="ECO:0000313" key="5">
    <source>
        <dbReference type="Proteomes" id="UP001321582"/>
    </source>
</evidence>
<gene>
    <name evidence="4" type="ORF">HLVA_05890</name>
</gene>
<dbReference type="SUPFAM" id="SSF52540">
    <property type="entry name" value="P-loop containing nucleoside triphosphate hydrolases"/>
    <property type="match status" value="1"/>
</dbReference>
<dbReference type="Proteomes" id="UP001321582">
    <property type="component" value="Chromosome"/>
</dbReference>
<dbReference type="InterPro" id="IPR025669">
    <property type="entry name" value="AAA_dom"/>
</dbReference>
<keyword evidence="1" id="KW-0547">Nucleotide-binding</keyword>
<protein>
    <submittedName>
        <fullName evidence="4">Site-determining protein</fullName>
    </submittedName>
</protein>
<dbReference type="KEGG" id="haby:HLVA_05890"/>
<dbReference type="PIRSF" id="PIRSF003092">
    <property type="entry name" value="MinD"/>
    <property type="match status" value="1"/>
</dbReference>
<dbReference type="InterPro" id="IPR050625">
    <property type="entry name" value="ParA/MinD_ATPase"/>
</dbReference>
<dbReference type="Gene3D" id="3.40.50.300">
    <property type="entry name" value="P-loop containing nucleotide triphosphate hydrolases"/>
    <property type="match status" value="1"/>
</dbReference>
<dbReference type="PANTHER" id="PTHR43384:SF4">
    <property type="entry name" value="CELLULOSE BIOSYNTHESIS PROTEIN BCSQ-RELATED"/>
    <property type="match status" value="1"/>
</dbReference>
<dbReference type="Pfam" id="PF13614">
    <property type="entry name" value="AAA_31"/>
    <property type="match status" value="1"/>
</dbReference>
<evidence type="ECO:0000256" key="2">
    <source>
        <dbReference type="ARBA" id="ARBA00022840"/>
    </source>
</evidence>
<evidence type="ECO:0000313" key="4">
    <source>
        <dbReference type="EMBL" id="BDU50020.1"/>
    </source>
</evidence>
<proteinExistence type="predicted"/>
<dbReference type="InterPro" id="IPR025501">
    <property type="entry name" value="MinD_FleN"/>
</dbReference>
<dbReference type="EMBL" id="AP027059">
    <property type="protein sequence ID" value="BDU50020.1"/>
    <property type="molecule type" value="Genomic_DNA"/>
</dbReference>
<dbReference type="GO" id="GO:0009898">
    <property type="term" value="C:cytoplasmic side of plasma membrane"/>
    <property type="evidence" value="ECO:0007669"/>
    <property type="project" value="TreeGrafter"/>
</dbReference>
<keyword evidence="5" id="KW-1185">Reference proteome</keyword>
<dbReference type="GO" id="GO:0051782">
    <property type="term" value="P:negative regulation of cell division"/>
    <property type="evidence" value="ECO:0007669"/>
    <property type="project" value="TreeGrafter"/>
</dbReference>
<evidence type="ECO:0000259" key="3">
    <source>
        <dbReference type="Pfam" id="PF13614"/>
    </source>
</evidence>
<name>A0AAU9D9N5_9FUSO</name>
<dbReference type="GO" id="GO:0005524">
    <property type="term" value="F:ATP binding"/>
    <property type="evidence" value="ECO:0007669"/>
    <property type="project" value="UniProtKB-KW"/>
</dbReference>
<dbReference type="AlphaFoldDB" id="A0AAU9D9N5"/>
<sequence>MKTRIISIASGKGGVGKSFVTLNLAVELAVQRKKVLLIDADVGLGNIHILVGKNPKYSIADLMEGNCKLEDSLMELVKGNLKILAGGTGFKKMFHMSKEKRSNLFKELKKIQNKFDIVLIDIGAGINKDVISFLELGDEVILVTNPDITAVADAYSLLKSIVNVHTITKNIGVIINKADIDLGEKVFEKLKNVSEKFLKTKLKHIGSIDENRKMAYDSTQKRLPIYYLSPSSKFRKEFYNLSVKIFYNKELHDSKNVSIVTKFMRFLGVDG</sequence>
<evidence type="ECO:0000256" key="1">
    <source>
        <dbReference type="ARBA" id="ARBA00022741"/>
    </source>
</evidence>